<keyword evidence="2" id="KW-1185">Reference proteome</keyword>
<name>A0ABX0JB18_9BACL</name>
<sequence length="164" mass="19222">MSKKLEGNGLWESSRMMLPQHKEQSMQNQSDQPHLALEPPTKKDLQMMRDFVILPFALKIVEKKSIEVEMSSLTLKLLYSSAAKILAKCMREDVQKSKKILVERHIRVFEDSKDDTELIYRYICRGHEDRFVVTKDFMREEISRRIGSYAKSLIVILQEAMKSK</sequence>
<gene>
    <name evidence="1" type="ORF">G9U52_27995</name>
</gene>
<dbReference type="RefSeq" id="WP_166153973.1">
    <property type="nucleotide sequence ID" value="NZ_JAAOIW010000013.1"/>
</dbReference>
<reference evidence="1" key="1">
    <citation type="submission" date="2020-03" db="EMBL/GenBank/DDBJ databases">
        <title>Draft sequencing of Paenibacilllus sp. S3N08.</title>
        <authorList>
            <person name="Kim D.-U."/>
        </authorList>
    </citation>
    <scope>NUCLEOTIDE SEQUENCE</scope>
    <source>
        <strain evidence="1">S3N08</strain>
    </source>
</reference>
<dbReference type="Proteomes" id="UP001165962">
    <property type="component" value="Unassembled WGS sequence"/>
</dbReference>
<dbReference type="EMBL" id="JAAOIW010000013">
    <property type="protein sequence ID" value="NHN33665.1"/>
    <property type="molecule type" value="Genomic_DNA"/>
</dbReference>
<dbReference type="Pfam" id="PF26325">
    <property type="entry name" value="YhjD"/>
    <property type="match status" value="1"/>
</dbReference>
<evidence type="ECO:0000313" key="1">
    <source>
        <dbReference type="EMBL" id="NHN33665.1"/>
    </source>
</evidence>
<comment type="caution">
    <text evidence="1">The sequence shown here is derived from an EMBL/GenBank/DDBJ whole genome shotgun (WGS) entry which is preliminary data.</text>
</comment>
<evidence type="ECO:0000313" key="2">
    <source>
        <dbReference type="Proteomes" id="UP001165962"/>
    </source>
</evidence>
<organism evidence="1 2">
    <name type="scientific">Paenibacillus agricola</name>
    <dbReference type="NCBI Taxonomy" id="2716264"/>
    <lineage>
        <taxon>Bacteria</taxon>
        <taxon>Bacillati</taxon>
        <taxon>Bacillota</taxon>
        <taxon>Bacilli</taxon>
        <taxon>Bacillales</taxon>
        <taxon>Paenibacillaceae</taxon>
        <taxon>Paenibacillus</taxon>
    </lineage>
</organism>
<protein>
    <submittedName>
        <fullName evidence="1">Uncharacterized protein</fullName>
    </submittedName>
</protein>
<accession>A0ABX0JB18</accession>
<proteinExistence type="predicted"/>
<dbReference type="InterPro" id="IPR058600">
    <property type="entry name" value="YhjD-like"/>
</dbReference>